<name>A0A024HFM5_PSEKB</name>
<dbReference type="OrthoDB" id="7025335at2"/>
<sequence>MNRRLLFWMLFLGGAGALALGPEFFGDAEPTLAVRPEPAQQATPKTAPAAAKASAASAAPAVAVNWQPGPDLFPVQSWRKAPPPPSAAALAAAAAAVAPPPPSAPALPFQFLGRMDDARDRQVFLREGERVLIVRKGDVIDDTYRVEGIGDDRLTLVYLPLKTAQSLVMEETP</sequence>
<dbReference type="EMBL" id="HG322950">
    <property type="protein sequence ID" value="CDF83429.1"/>
    <property type="molecule type" value="Genomic_DNA"/>
</dbReference>
<evidence type="ECO:0000313" key="2">
    <source>
        <dbReference type="Proteomes" id="UP000025241"/>
    </source>
</evidence>
<proteinExistence type="predicted"/>
<dbReference type="KEGG" id="pkc:PKB_2082"/>
<organism evidence="1 2">
    <name type="scientific">Pseudomonas knackmussii (strain DSM 6978 / CCUG 54928 / LMG 23759 / B13)</name>
    <dbReference type="NCBI Taxonomy" id="1301098"/>
    <lineage>
        <taxon>Bacteria</taxon>
        <taxon>Pseudomonadati</taxon>
        <taxon>Pseudomonadota</taxon>
        <taxon>Gammaproteobacteria</taxon>
        <taxon>Pseudomonadales</taxon>
        <taxon>Pseudomonadaceae</taxon>
        <taxon>Pseudomonas</taxon>
    </lineage>
</organism>
<gene>
    <name evidence="1" type="ORF">PKB_2082</name>
</gene>
<dbReference type="RefSeq" id="WP_043251397.1">
    <property type="nucleotide sequence ID" value="NZ_HG322950.1"/>
</dbReference>
<dbReference type="AlphaFoldDB" id="A0A024HFM5"/>
<evidence type="ECO:0000313" key="1">
    <source>
        <dbReference type="EMBL" id="CDF83429.1"/>
    </source>
</evidence>
<dbReference type="STRING" id="1301098.PKB_2082"/>
<dbReference type="PATRIC" id="fig|1301098.3.peg.2072"/>
<protein>
    <recommendedName>
        <fullName evidence="3">Secretion system X translation initiation factor</fullName>
    </recommendedName>
</protein>
<reference evidence="1 2" key="2">
    <citation type="submission" date="2014-05" db="EMBL/GenBank/DDBJ databases">
        <title>Genome sequence of the 3-chlorobenzoate degrading bacterium Pseudomonas knackmussii B13 shows multiple evidence for horizontal gene transfer.</title>
        <authorList>
            <person name="Miyazaki R."/>
            <person name="Bertelli C."/>
            <person name="Falquet L."/>
            <person name="Robinson-Rechavi M."/>
            <person name="Gharib W."/>
            <person name="Roy S."/>
            <person name="Van der Meer J.R."/>
        </authorList>
    </citation>
    <scope>NUCLEOTIDE SEQUENCE [LARGE SCALE GENOMIC DNA]</scope>
    <source>
        <strain evidence="1 2">B13</strain>
    </source>
</reference>
<keyword evidence="2" id="KW-1185">Reference proteome</keyword>
<accession>A0A024HFM5</accession>
<dbReference type="HOGENOM" id="CLU_112864_1_1_6"/>
<reference evidence="1 2" key="1">
    <citation type="submission" date="2013-03" db="EMBL/GenBank/DDBJ databases">
        <authorList>
            <person name="Linke B."/>
        </authorList>
    </citation>
    <scope>NUCLEOTIDE SEQUENCE [LARGE SCALE GENOMIC DNA]</scope>
    <source>
        <strain evidence="1 2">B13</strain>
    </source>
</reference>
<dbReference type="Proteomes" id="UP000025241">
    <property type="component" value="Chromosome I"/>
</dbReference>
<evidence type="ECO:0008006" key="3">
    <source>
        <dbReference type="Google" id="ProtNLM"/>
    </source>
</evidence>